<organism evidence="10 11">
    <name type="scientific">Candidatus Omnitrophus magneticus</name>
    <dbReference type="NCBI Taxonomy" id="1609969"/>
    <lineage>
        <taxon>Bacteria</taxon>
        <taxon>Pseudomonadati</taxon>
        <taxon>Candidatus Omnitrophota</taxon>
        <taxon>Candidatus Omnitrophus</taxon>
    </lineage>
</organism>
<evidence type="ECO:0000313" key="11">
    <source>
        <dbReference type="Proteomes" id="UP000033428"/>
    </source>
</evidence>
<dbReference type="InterPro" id="IPR007696">
    <property type="entry name" value="DNA_mismatch_repair_MutS_core"/>
</dbReference>
<keyword evidence="4" id="KW-0227">DNA damage</keyword>
<dbReference type="SUPFAM" id="SSF53150">
    <property type="entry name" value="DNA repair protein MutS, domain II"/>
    <property type="match status" value="1"/>
</dbReference>
<dbReference type="GO" id="GO:0006298">
    <property type="term" value="P:mismatch repair"/>
    <property type="evidence" value="ECO:0007669"/>
    <property type="project" value="InterPro"/>
</dbReference>
<gene>
    <name evidence="10" type="ORF">OMAG_002875</name>
</gene>
<keyword evidence="6" id="KW-0238">DNA-binding</keyword>
<comment type="function">
    <text evidence="8">This protein is involved in the repair of mismatches in DNA. It is possible that it carries out the mismatch recognition step. This protein has a weak ATPase activity.</text>
</comment>
<protein>
    <recommendedName>
        <fullName evidence="2">DNA mismatch repair protein MutS</fullName>
    </recommendedName>
</protein>
<dbReference type="Pfam" id="PF05192">
    <property type="entry name" value="MutS_III"/>
    <property type="match status" value="1"/>
</dbReference>
<dbReference type="Gene3D" id="3.30.420.110">
    <property type="entry name" value="MutS, connector domain"/>
    <property type="match status" value="1"/>
</dbReference>
<dbReference type="InterPro" id="IPR007860">
    <property type="entry name" value="DNA_mmatch_repair_MutS_con_dom"/>
</dbReference>
<evidence type="ECO:0000256" key="5">
    <source>
        <dbReference type="ARBA" id="ARBA00022840"/>
    </source>
</evidence>
<evidence type="ECO:0000256" key="8">
    <source>
        <dbReference type="ARBA" id="ARBA00024647"/>
    </source>
</evidence>
<feature type="domain" description="DNA mismatch repair protein MutS core" evidence="9">
    <location>
        <begin position="299"/>
        <end position="492"/>
    </location>
</feature>
<keyword evidence="3" id="KW-0547">Nucleotide-binding</keyword>
<accession>A0A0F0CNW7</accession>
<dbReference type="InterPro" id="IPR036678">
    <property type="entry name" value="MutS_con_dom_sf"/>
</dbReference>
<dbReference type="Gene3D" id="1.10.1420.10">
    <property type="match status" value="2"/>
</dbReference>
<dbReference type="InterPro" id="IPR016151">
    <property type="entry name" value="DNA_mismatch_repair_MutS_N"/>
</dbReference>
<evidence type="ECO:0000256" key="1">
    <source>
        <dbReference type="ARBA" id="ARBA00006271"/>
    </source>
</evidence>
<proteinExistence type="inferred from homology"/>
<evidence type="ECO:0000256" key="6">
    <source>
        <dbReference type="ARBA" id="ARBA00023125"/>
    </source>
</evidence>
<dbReference type="FunFam" id="3.40.1170.10:FF:000001">
    <property type="entry name" value="DNA mismatch repair protein MutS"/>
    <property type="match status" value="1"/>
</dbReference>
<reference evidence="10 11" key="1">
    <citation type="submission" date="2015-02" db="EMBL/GenBank/DDBJ databases">
        <title>Single-cell genomics of uncultivated deep-branching MTB reveals a conserved set of magnetosome genes.</title>
        <authorList>
            <person name="Kolinko S."/>
            <person name="Richter M."/>
            <person name="Glockner F.O."/>
            <person name="Brachmann A."/>
            <person name="Schuler D."/>
        </authorList>
    </citation>
    <scope>NUCLEOTIDE SEQUENCE [LARGE SCALE GENOMIC DNA]</scope>
    <source>
        <strain evidence="10">SKK-01</strain>
    </source>
</reference>
<comment type="similarity">
    <text evidence="1">Belongs to the DNA mismatch repair MutS family.</text>
</comment>
<dbReference type="InterPro" id="IPR045076">
    <property type="entry name" value="MutS"/>
</dbReference>
<dbReference type="PANTHER" id="PTHR11361">
    <property type="entry name" value="DNA MISMATCH REPAIR PROTEIN MUTS FAMILY MEMBER"/>
    <property type="match status" value="1"/>
</dbReference>
<dbReference type="GO" id="GO:0140664">
    <property type="term" value="F:ATP-dependent DNA damage sensor activity"/>
    <property type="evidence" value="ECO:0007669"/>
    <property type="project" value="InterPro"/>
</dbReference>
<dbReference type="GO" id="GO:0030983">
    <property type="term" value="F:mismatched DNA binding"/>
    <property type="evidence" value="ECO:0007669"/>
    <property type="project" value="InterPro"/>
</dbReference>
<dbReference type="InterPro" id="IPR007695">
    <property type="entry name" value="DNA_mismatch_repair_MutS-lik_N"/>
</dbReference>
<dbReference type="GO" id="GO:0005829">
    <property type="term" value="C:cytosol"/>
    <property type="evidence" value="ECO:0007669"/>
    <property type="project" value="TreeGrafter"/>
</dbReference>
<keyword evidence="11" id="KW-1185">Reference proteome</keyword>
<dbReference type="InterPro" id="IPR036187">
    <property type="entry name" value="DNA_mismatch_repair_MutS_sf"/>
</dbReference>
<evidence type="ECO:0000259" key="9">
    <source>
        <dbReference type="SMART" id="SM00533"/>
    </source>
</evidence>
<evidence type="ECO:0000313" key="10">
    <source>
        <dbReference type="EMBL" id="KJJ83201.1"/>
    </source>
</evidence>
<comment type="caution">
    <text evidence="10">The sequence shown here is derived from an EMBL/GenBank/DDBJ whole genome shotgun (WGS) entry which is preliminary data.</text>
</comment>
<dbReference type="AlphaFoldDB" id="A0A0F0CNW7"/>
<dbReference type="EMBL" id="JYNY01000634">
    <property type="protein sequence ID" value="KJJ83201.1"/>
    <property type="molecule type" value="Genomic_DNA"/>
</dbReference>
<dbReference type="PANTHER" id="PTHR11361:SF34">
    <property type="entry name" value="DNA MISMATCH REPAIR PROTEIN MSH1, MITOCHONDRIAL"/>
    <property type="match status" value="1"/>
</dbReference>
<keyword evidence="7" id="KW-0234">DNA repair</keyword>
<name>A0A0F0CNW7_9BACT</name>
<keyword evidence="5" id="KW-0067">ATP-binding</keyword>
<dbReference type="GO" id="GO:0005524">
    <property type="term" value="F:ATP binding"/>
    <property type="evidence" value="ECO:0007669"/>
    <property type="project" value="UniProtKB-KW"/>
</dbReference>
<dbReference type="PATRIC" id="fig|1609969.3.peg.3078"/>
<evidence type="ECO:0000256" key="7">
    <source>
        <dbReference type="ARBA" id="ARBA00023204"/>
    </source>
</evidence>
<dbReference type="SUPFAM" id="SSF55271">
    <property type="entry name" value="DNA repair protein MutS, domain I"/>
    <property type="match status" value="1"/>
</dbReference>
<evidence type="ECO:0000256" key="3">
    <source>
        <dbReference type="ARBA" id="ARBA00022741"/>
    </source>
</evidence>
<evidence type="ECO:0000256" key="2">
    <source>
        <dbReference type="ARBA" id="ARBA00021982"/>
    </source>
</evidence>
<dbReference type="SUPFAM" id="SSF48334">
    <property type="entry name" value="DNA repair protein MutS, domain III"/>
    <property type="match status" value="1"/>
</dbReference>
<dbReference type="Pfam" id="PF01624">
    <property type="entry name" value="MutS_I"/>
    <property type="match status" value="1"/>
</dbReference>
<dbReference type="Gene3D" id="3.40.1170.10">
    <property type="entry name" value="DNA repair protein MutS, domain I"/>
    <property type="match status" value="1"/>
</dbReference>
<dbReference type="Pfam" id="PF05188">
    <property type="entry name" value="MutS_II"/>
    <property type="match status" value="1"/>
</dbReference>
<dbReference type="Proteomes" id="UP000033428">
    <property type="component" value="Unassembled WGS sequence"/>
</dbReference>
<dbReference type="SMART" id="SM00533">
    <property type="entry name" value="MUTSd"/>
    <property type="match status" value="1"/>
</dbReference>
<evidence type="ECO:0000256" key="4">
    <source>
        <dbReference type="ARBA" id="ARBA00022763"/>
    </source>
</evidence>
<dbReference type="NCBIfam" id="NF003810">
    <property type="entry name" value="PRK05399.1"/>
    <property type="match status" value="1"/>
</dbReference>
<sequence length="492" mass="56293">MKCKKIEEIYIMEDNNFTPMMKQYLEIKEEIKDSILFFRLGDFYEMFFDDAKEASKILHITLTGRNAGKDTKVPMCGIPYHSANNYVARLIKNGKKVAICEQMETAGQGIKLVRREITKIITPGTFIADEILQDSVNNYLLSLYPSENIFGIAYTDISTGEFRVTELNNKEDFFSELYKISPVECLLPENFSKDKRYLEIKNANLGSITNADEWMFDYDFAVKELQNHFAVKSLLGFGCSEMKLALCAAGALLKYLKNTQKSALPNITNMTPYRLTNVMTLDWNSQRNLELIHNMEDYSHEGTLLSVLNSTKTPMGKRQLKKWILNPLINKIEIEKRLDAVNFFHDNKTSREKTRELMEKIYDIDRLSNKVSIGSANARDMCSLSFSLKAVTELKTIFNTDSSSVLLKELLDNLDNFSDVIEKIDTCIIDSPPVSIKDGDIIKHGYSPEVDKLKKIVSHGKDWLAELQAKEIKRTGINSLKVGYTKNFGYYI</sequence>